<evidence type="ECO:0000313" key="3">
    <source>
        <dbReference type="Proteomes" id="UP000036923"/>
    </source>
</evidence>
<gene>
    <name evidence="2" type="ORF">Bccel_0930</name>
</gene>
<evidence type="ECO:0000256" key="1">
    <source>
        <dbReference type="SAM" id="MobiDB-lite"/>
    </source>
</evidence>
<dbReference type="EMBL" id="LGTC01000001">
    <property type="protein sequence ID" value="KNY25670.1"/>
    <property type="molecule type" value="Genomic_DNA"/>
</dbReference>
<sequence precursor="true">MNKKPIIAVITALIALTVSTSILLAQPRLSKEKKDFYDNKRIEHNKENEEIGKEKLKVANMPEGLEREQKIKELEQREIKYKKDSTETLEEMKQDGYVNDEDIIDNNAKLIKQLENMRKLTEWDIKNYTDKEKELADYDTQQLNKVKNLLDKVKKSDESNFANLYSEFDKMVKGFQEDRPKFEEQYRQKNKESIGRAL</sequence>
<proteinExistence type="predicted"/>
<accession>A0A0L6JIV9</accession>
<feature type="region of interest" description="Disordered" evidence="1">
    <location>
        <begin position="179"/>
        <end position="198"/>
    </location>
</feature>
<protein>
    <submittedName>
        <fullName evidence="2">Uncharacterized protein</fullName>
    </submittedName>
</protein>
<name>A0A0L6JIV9_9FIRM</name>
<organism evidence="2 3">
    <name type="scientific">Pseudobacteroides cellulosolvens ATCC 35603 = DSM 2933</name>
    <dbReference type="NCBI Taxonomy" id="398512"/>
    <lineage>
        <taxon>Bacteria</taxon>
        <taxon>Bacillati</taxon>
        <taxon>Bacillota</taxon>
        <taxon>Clostridia</taxon>
        <taxon>Eubacteriales</taxon>
        <taxon>Oscillospiraceae</taxon>
        <taxon>Pseudobacteroides</taxon>
    </lineage>
</organism>
<dbReference type="AlphaFoldDB" id="A0A0L6JIV9"/>
<comment type="caution">
    <text evidence="2">The sequence shown here is derived from an EMBL/GenBank/DDBJ whole genome shotgun (WGS) entry which is preliminary data.</text>
</comment>
<dbReference type="Proteomes" id="UP000036923">
    <property type="component" value="Unassembled WGS sequence"/>
</dbReference>
<keyword evidence="3" id="KW-1185">Reference proteome</keyword>
<reference evidence="3" key="1">
    <citation type="submission" date="2015-07" db="EMBL/GenBank/DDBJ databases">
        <title>Near-Complete Genome Sequence of the Cellulolytic Bacterium Bacteroides (Pseudobacteroides) cellulosolvens ATCC 35603.</title>
        <authorList>
            <person name="Dassa B."/>
            <person name="Utturkar S.M."/>
            <person name="Klingeman D.M."/>
            <person name="Hurt R.A."/>
            <person name="Keller M."/>
            <person name="Xu J."/>
            <person name="Reddy Y.H.K."/>
            <person name="Borovok I."/>
            <person name="Grinberg I.R."/>
            <person name="Lamed R."/>
            <person name="Zhivin O."/>
            <person name="Bayer E.A."/>
            <person name="Brown S.D."/>
        </authorList>
    </citation>
    <scope>NUCLEOTIDE SEQUENCE [LARGE SCALE GENOMIC DNA]</scope>
    <source>
        <strain evidence="3">DSM 2933</strain>
    </source>
</reference>
<dbReference type="RefSeq" id="WP_036945606.1">
    <property type="nucleotide sequence ID" value="NZ_JQKC01000060.1"/>
</dbReference>
<evidence type="ECO:0000313" key="2">
    <source>
        <dbReference type="EMBL" id="KNY25670.1"/>
    </source>
</evidence>